<dbReference type="EMBL" id="JAMFTS010000001">
    <property type="protein sequence ID" value="KAJ4812546.1"/>
    <property type="molecule type" value="Genomic_DNA"/>
</dbReference>
<feature type="domain" description="Complex 1 LYR protein" evidence="1">
    <location>
        <begin position="26"/>
        <end position="83"/>
    </location>
</feature>
<dbReference type="InterPro" id="IPR045297">
    <property type="entry name" value="Complex1_LYR_LYRM4"/>
</dbReference>
<dbReference type="CDD" id="cd20264">
    <property type="entry name" value="Complex1_LYR_LYRM4"/>
    <property type="match status" value="1"/>
</dbReference>
<dbReference type="GO" id="GO:0016226">
    <property type="term" value="P:iron-sulfur cluster assembly"/>
    <property type="evidence" value="ECO:0007669"/>
    <property type="project" value="InterPro"/>
</dbReference>
<protein>
    <submittedName>
        <fullName evidence="2">LYR motif-containing protein 4</fullName>
    </submittedName>
</protein>
<keyword evidence="3" id="KW-1185">Reference proteome</keyword>
<evidence type="ECO:0000313" key="2">
    <source>
        <dbReference type="EMBL" id="KAJ4812546.1"/>
    </source>
</evidence>
<dbReference type="PANTHER" id="PTHR47158">
    <property type="entry name" value="OS08G0239000 PROTEIN"/>
    <property type="match status" value="1"/>
</dbReference>
<accession>A0AAV8HB34</accession>
<dbReference type="InterPro" id="IPR008011">
    <property type="entry name" value="Complex1_LYR_dom"/>
</dbReference>
<dbReference type="AlphaFoldDB" id="A0AAV8HB34"/>
<reference evidence="2" key="1">
    <citation type="submission" date="2022-08" db="EMBL/GenBank/DDBJ databases">
        <authorList>
            <person name="Marques A."/>
        </authorList>
    </citation>
    <scope>NUCLEOTIDE SEQUENCE</scope>
    <source>
        <strain evidence="2">RhyPub2mFocal</strain>
        <tissue evidence="2">Leaves</tissue>
    </source>
</reference>
<sequence length="107" mass="11731">MDRASVLSSMASAAATAVAASPSRAEALSLLRSLLRTASKFNDYNVREYIKRRSLDAFRENKSLSDPSSLASAFSDGKAQLEVAKRQEVVYSLYAPKVKSIMEIKKL</sequence>
<evidence type="ECO:0000313" key="3">
    <source>
        <dbReference type="Proteomes" id="UP001140206"/>
    </source>
</evidence>
<dbReference type="Pfam" id="PF05347">
    <property type="entry name" value="Complex1_LYR"/>
    <property type="match status" value="1"/>
</dbReference>
<evidence type="ECO:0000259" key="1">
    <source>
        <dbReference type="Pfam" id="PF05347"/>
    </source>
</evidence>
<dbReference type="PANTHER" id="PTHR47158:SF1">
    <property type="entry name" value="OS08G0239000 PROTEIN"/>
    <property type="match status" value="1"/>
</dbReference>
<organism evidence="2 3">
    <name type="scientific">Rhynchospora pubera</name>
    <dbReference type="NCBI Taxonomy" id="906938"/>
    <lineage>
        <taxon>Eukaryota</taxon>
        <taxon>Viridiplantae</taxon>
        <taxon>Streptophyta</taxon>
        <taxon>Embryophyta</taxon>
        <taxon>Tracheophyta</taxon>
        <taxon>Spermatophyta</taxon>
        <taxon>Magnoliopsida</taxon>
        <taxon>Liliopsida</taxon>
        <taxon>Poales</taxon>
        <taxon>Cyperaceae</taxon>
        <taxon>Cyperoideae</taxon>
        <taxon>Rhynchosporeae</taxon>
        <taxon>Rhynchospora</taxon>
    </lineage>
</organism>
<comment type="caution">
    <text evidence="2">The sequence shown here is derived from an EMBL/GenBank/DDBJ whole genome shotgun (WGS) entry which is preliminary data.</text>
</comment>
<dbReference type="Proteomes" id="UP001140206">
    <property type="component" value="Chromosome 1"/>
</dbReference>
<name>A0AAV8HB34_9POAL</name>
<proteinExistence type="predicted"/>
<gene>
    <name evidence="2" type="ORF">LUZ62_025112</name>
</gene>